<keyword evidence="3 5" id="KW-0378">Hydrolase</keyword>
<evidence type="ECO:0000256" key="3">
    <source>
        <dbReference type="ARBA" id="ARBA00022801"/>
    </source>
</evidence>
<dbReference type="PROSITE" id="PS51462">
    <property type="entry name" value="NUDIX"/>
    <property type="match status" value="1"/>
</dbReference>
<dbReference type="Proteomes" id="UP001596514">
    <property type="component" value="Unassembled WGS sequence"/>
</dbReference>
<feature type="compositionally biased region" description="Basic and acidic residues" evidence="6">
    <location>
        <begin position="147"/>
        <end position="161"/>
    </location>
</feature>
<organism evidence="8 9">
    <name type="scientific">Streptosporangium amethystogenes subsp. fukuiense</name>
    <dbReference type="NCBI Taxonomy" id="698418"/>
    <lineage>
        <taxon>Bacteria</taxon>
        <taxon>Bacillati</taxon>
        <taxon>Actinomycetota</taxon>
        <taxon>Actinomycetes</taxon>
        <taxon>Streptosporangiales</taxon>
        <taxon>Streptosporangiaceae</taxon>
        <taxon>Streptosporangium</taxon>
    </lineage>
</organism>
<dbReference type="PANTHER" id="PTHR43046">
    <property type="entry name" value="GDP-MANNOSE MANNOSYL HYDROLASE"/>
    <property type="match status" value="1"/>
</dbReference>
<gene>
    <name evidence="8" type="ORF">ACFQVD_15525</name>
</gene>
<reference evidence="9" key="1">
    <citation type="journal article" date="2019" name="Int. J. Syst. Evol. Microbiol.">
        <title>The Global Catalogue of Microorganisms (GCM) 10K type strain sequencing project: providing services to taxonomists for standard genome sequencing and annotation.</title>
        <authorList>
            <consortium name="The Broad Institute Genomics Platform"/>
            <consortium name="The Broad Institute Genome Sequencing Center for Infectious Disease"/>
            <person name="Wu L."/>
            <person name="Ma J."/>
        </authorList>
    </citation>
    <scope>NUCLEOTIDE SEQUENCE [LARGE SCALE GENOMIC DNA]</scope>
    <source>
        <strain evidence="9">JCM 10083</strain>
    </source>
</reference>
<dbReference type="Pfam" id="PF00293">
    <property type="entry name" value="NUDIX"/>
    <property type="match status" value="1"/>
</dbReference>
<evidence type="ECO:0000256" key="2">
    <source>
        <dbReference type="ARBA" id="ARBA00005582"/>
    </source>
</evidence>
<evidence type="ECO:0000259" key="7">
    <source>
        <dbReference type="PROSITE" id="PS51462"/>
    </source>
</evidence>
<comment type="caution">
    <text evidence="8">The sequence shown here is derived from an EMBL/GenBank/DDBJ whole genome shotgun (WGS) entry which is preliminary data.</text>
</comment>
<evidence type="ECO:0000313" key="9">
    <source>
        <dbReference type="Proteomes" id="UP001596514"/>
    </source>
</evidence>
<dbReference type="InterPro" id="IPR020476">
    <property type="entry name" value="Nudix_hydrolase"/>
</dbReference>
<sequence>MTSAEPYGCAVTAHLLACDEVGRWLILRTTSDHNRWQLPGGRIRCGESPAAAATREAREETGLLGLCARRLITVAWVPASSPDRRDRIAFIFATRTLLPEDVAALTLQTDEVDDWLLLPAQHASTRLHPLVAERLTEAGRYGPGHYIEQDPASRRERALMP</sequence>
<protein>
    <submittedName>
        <fullName evidence="8">NUDIX domain-containing protein</fullName>
    </submittedName>
</protein>
<dbReference type="PRINTS" id="PR00502">
    <property type="entry name" value="NUDIXFAMILY"/>
</dbReference>
<dbReference type="RefSeq" id="WP_343983638.1">
    <property type="nucleotide sequence ID" value="NZ_BAAAGK010000297.1"/>
</dbReference>
<comment type="similarity">
    <text evidence="2 5">Belongs to the Nudix hydrolase family.</text>
</comment>
<name>A0ABW2SZL2_9ACTN</name>
<dbReference type="EMBL" id="JBHTEE010000001">
    <property type="protein sequence ID" value="MFC7601503.1"/>
    <property type="molecule type" value="Genomic_DNA"/>
</dbReference>
<evidence type="ECO:0000256" key="4">
    <source>
        <dbReference type="ARBA" id="ARBA00022842"/>
    </source>
</evidence>
<keyword evidence="9" id="KW-1185">Reference proteome</keyword>
<dbReference type="PROSITE" id="PS00893">
    <property type="entry name" value="NUDIX_BOX"/>
    <property type="match status" value="1"/>
</dbReference>
<accession>A0ABW2SZL2</accession>
<dbReference type="PANTHER" id="PTHR43046:SF12">
    <property type="entry name" value="GDP-MANNOSE MANNOSYL HYDROLASE"/>
    <property type="match status" value="1"/>
</dbReference>
<dbReference type="Gene3D" id="3.90.79.10">
    <property type="entry name" value="Nucleoside Triphosphate Pyrophosphohydrolase"/>
    <property type="match status" value="1"/>
</dbReference>
<keyword evidence="4" id="KW-0460">Magnesium</keyword>
<evidence type="ECO:0000256" key="1">
    <source>
        <dbReference type="ARBA" id="ARBA00001946"/>
    </source>
</evidence>
<dbReference type="InterPro" id="IPR000086">
    <property type="entry name" value="NUDIX_hydrolase_dom"/>
</dbReference>
<dbReference type="SUPFAM" id="SSF55811">
    <property type="entry name" value="Nudix"/>
    <property type="match status" value="1"/>
</dbReference>
<feature type="domain" description="Nudix hydrolase" evidence="7">
    <location>
        <begin position="6"/>
        <end position="140"/>
    </location>
</feature>
<evidence type="ECO:0000256" key="6">
    <source>
        <dbReference type="SAM" id="MobiDB-lite"/>
    </source>
</evidence>
<feature type="region of interest" description="Disordered" evidence="6">
    <location>
        <begin position="142"/>
        <end position="161"/>
    </location>
</feature>
<evidence type="ECO:0000313" key="8">
    <source>
        <dbReference type="EMBL" id="MFC7601503.1"/>
    </source>
</evidence>
<dbReference type="InterPro" id="IPR020084">
    <property type="entry name" value="NUDIX_hydrolase_CS"/>
</dbReference>
<proteinExistence type="inferred from homology"/>
<comment type="cofactor">
    <cofactor evidence="1">
        <name>Mg(2+)</name>
        <dbReference type="ChEBI" id="CHEBI:18420"/>
    </cofactor>
</comment>
<evidence type="ECO:0000256" key="5">
    <source>
        <dbReference type="RuleBase" id="RU003476"/>
    </source>
</evidence>
<dbReference type="InterPro" id="IPR015797">
    <property type="entry name" value="NUDIX_hydrolase-like_dom_sf"/>
</dbReference>